<evidence type="ECO:0000256" key="4">
    <source>
        <dbReference type="ARBA" id="ARBA00022692"/>
    </source>
</evidence>
<keyword evidence="9" id="KW-1185">Reference proteome</keyword>
<evidence type="ECO:0000313" key="8">
    <source>
        <dbReference type="EMBL" id="MDP9800740.1"/>
    </source>
</evidence>
<keyword evidence="4 7" id="KW-0812">Transmembrane</keyword>
<comment type="similarity">
    <text evidence="2">Belongs to the DoxX family.</text>
</comment>
<dbReference type="PANTHER" id="PTHR33452">
    <property type="entry name" value="OXIDOREDUCTASE CATD-RELATED"/>
    <property type="match status" value="1"/>
</dbReference>
<keyword evidence="3" id="KW-1003">Cell membrane</keyword>
<evidence type="ECO:0000256" key="6">
    <source>
        <dbReference type="ARBA" id="ARBA00023136"/>
    </source>
</evidence>
<keyword evidence="6 7" id="KW-0472">Membrane</keyword>
<comment type="subcellular location">
    <subcellularLocation>
        <location evidence="1">Cell membrane</location>
        <topology evidence="1">Multi-pass membrane protein</topology>
    </subcellularLocation>
</comment>
<accession>A0ABT9NAM3</accession>
<dbReference type="InterPro" id="IPR032808">
    <property type="entry name" value="DoxX"/>
</dbReference>
<evidence type="ECO:0000256" key="7">
    <source>
        <dbReference type="SAM" id="Phobius"/>
    </source>
</evidence>
<gene>
    <name evidence="8" type="ORF">J2S49_000816</name>
</gene>
<evidence type="ECO:0000256" key="2">
    <source>
        <dbReference type="ARBA" id="ARBA00006679"/>
    </source>
</evidence>
<feature type="transmembrane region" description="Helical" evidence="7">
    <location>
        <begin position="128"/>
        <end position="147"/>
    </location>
</feature>
<sequence>MNNQNSGFMGFVEKLTLPNFNYRDTALLILRVLSLALIFHGVHKAMGFSAFVEKAMVPNPIGGLAPTFFTVLVVAGQILLPLALLIGLFSRISGGLLALLFTFIIFAVNIPSQGLIGKQGGLSFESSLFYFIIGLTIFLSGPGKYSVDHFLNKSE</sequence>
<comment type="caution">
    <text evidence="8">The sequence shown here is derived from an EMBL/GenBank/DDBJ whole genome shotgun (WGS) entry which is preliminary data.</text>
</comment>
<dbReference type="EMBL" id="JAUSQW010000001">
    <property type="protein sequence ID" value="MDP9800740.1"/>
    <property type="molecule type" value="Genomic_DNA"/>
</dbReference>
<feature type="transmembrane region" description="Helical" evidence="7">
    <location>
        <begin position="96"/>
        <end position="116"/>
    </location>
</feature>
<keyword evidence="5 7" id="KW-1133">Transmembrane helix</keyword>
<dbReference type="InterPro" id="IPR051907">
    <property type="entry name" value="DoxX-like_oxidoreductase"/>
</dbReference>
<reference evidence="8 9" key="1">
    <citation type="submission" date="2023-07" db="EMBL/GenBank/DDBJ databases">
        <title>Sequencing the genomes of 1000 actinobacteria strains.</title>
        <authorList>
            <person name="Klenk H.-P."/>
        </authorList>
    </citation>
    <scope>NUCLEOTIDE SEQUENCE [LARGE SCALE GENOMIC DNA]</scope>
    <source>
        <strain evidence="8 9">DSM 102162</strain>
    </source>
</reference>
<organism evidence="8 9">
    <name type="scientific">Arcanobacterium wilhelmae</name>
    <dbReference type="NCBI Taxonomy" id="1803177"/>
    <lineage>
        <taxon>Bacteria</taxon>
        <taxon>Bacillati</taxon>
        <taxon>Actinomycetota</taxon>
        <taxon>Actinomycetes</taxon>
        <taxon>Actinomycetales</taxon>
        <taxon>Actinomycetaceae</taxon>
        <taxon>Arcanobacterium</taxon>
    </lineage>
</organism>
<protein>
    <submittedName>
        <fullName evidence="8">Oxidoreductase</fullName>
    </submittedName>
</protein>
<evidence type="ECO:0000256" key="3">
    <source>
        <dbReference type="ARBA" id="ARBA00022475"/>
    </source>
</evidence>
<feature type="transmembrane region" description="Helical" evidence="7">
    <location>
        <begin position="25"/>
        <end position="43"/>
    </location>
</feature>
<dbReference type="Proteomes" id="UP001235966">
    <property type="component" value="Unassembled WGS sequence"/>
</dbReference>
<evidence type="ECO:0000256" key="1">
    <source>
        <dbReference type="ARBA" id="ARBA00004651"/>
    </source>
</evidence>
<proteinExistence type="inferred from homology"/>
<name>A0ABT9NAM3_9ACTO</name>
<dbReference type="RefSeq" id="WP_278058182.1">
    <property type="nucleotide sequence ID" value="NZ_CP121247.1"/>
</dbReference>
<evidence type="ECO:0000313" key="9">
    <source>
        <dbReference type="Proteomes" id="UP001235966"/>
    </source>
</evidence>
<dbReference type="PANTHER" id="PTHR33452:SF1">
    <property type="entry name" value="INNER MEMBRANE PROTEIN YPHA-RELATED"/>
    <property type="match status" value="1"/>
</dbReference>
<feature type="transmembrane region" description="Helical" evidence="7">
    <location>
        <begin position="63"/>
        <end position="89"/>
    </location>
</feature>
<dbReference type="Pfam" id="PF07681">
    <property type="entry name" value="DoxX"/>
    <property type="match status" value="1"/>
</dbReference>
<evidence type="ECO:0000256" key="5">
    <source>
        <dbReference type="ARBA" id="ARBA00022989"/>
    </source>
</evidence>